<dbReference type="AlphaFoldDB" id="A0AA37RZV4"/>
<gene>
    <name evidence="1" type="ORF">GCM10007895_34360</name>
</gene>
<accession>A0AA37RZV4</accession>
<dbReference type="RefSeq" id="WP_095504457.1">
    <property type="nucleotide sequence ID" value="NZ_BSNC01000019.1"/>
</dbReference>
<organism evidence="1 2">
    <name type="scientific">Paraferrimonas sedimenticola</name>
    <dbReference type="NCBI Taxonomy" id="375674"/>
    <lineage>
        <taxon>Bacteria</taxon>
        <taxon>Pseudomonadati</taxon>
        <taxon>Pseudomonadota</taxon>
        <taxon>Gammaproteobacteria</taxon>
        <taxon>Alteromonadales</taxon>
        <taxon>Ferrimonadaceae</taxon>
        <taxon>Paraferrimonas</taxon>
    </lineage>
</organism>
<comment type="caution">
    <text evidence="1">The sequence shown here is derived from an EMBL/GenBank/DDBJ whole genome shotgun (WGS) entry which is preliminary data.</text>
</comment>
<name>A0AA37RZV4_9GAMM</name>
<dbReference type="EMBL" id="BSNC01000019">
    <property type="protein sequence ID" value="GLP98129.1"/>
    <property type="molecule type" value="Genomic_DNA"/>
</dbReference>
<sequence length="152" mass="17428">MTNFQQVHQVLKRHQDLHLSLSRKYSELHDSSEDGRDGMLFQLLSEHQLRLANAIKEYSAQASIGVLNTFFQYTEDPSKAEAIMAFQQSNTLDSALVESMTMALDKQLHDIYEELREHAEVASVQELFANLRDHLEQQKIRLATDLATIPDV</sequence>
<protein>
    <submittedName>
        <fullName evidence="1">Uncharacterized protein</fullName>
    </submittedName>
</protein>
<evidence type="ECO:0000313" key="1">
    <source>
        <dbReference type="EMBL" id="GLP98129.1"/>
    </source>
</evidence>
<reference evidence="1" key="2">
    <citation type="submission" date="2023-01" db="EMBL/GenBank/DDBJ databases">
        <title>Draft genome sequence of Paraferrimonas sedimenticola strain NBRC 101628.</title>
        <authorList>
            <person name="Sun Q."/>
            <person name="Mori K."/>
        </authorList>
    </citation>
    <scope>NUCLEOTIDE SEQUENCE</scope>
    <source>
        <strain evidence="1">NBRC 101628</strain>
    </source>
</reference>
<keyword evidence="2" id="KW-1185">Reference proteome</keyword>
<evidence type="ECO:0000313" key="2">
    <source>
        <dbReference type="Proteomes" id="UP001161422"/>
    </source>
</evidence>
<reference evidence="1" key="1">
    <citation type="journal article" date="2014" name="Int. J. Syst. Evol. Microbiol.">
        <title>Complete genome sequence of Corynebacterium casei LMG S-19264T (=DSM 44701T), isolated from a smear-ripened cheese.</title>
        <authorList>
            <consortium name="US DOE Joint Genome Institute (JGI-PGF)"/>
            <person name="Walter F."/>
            <person name="Albersmeier A."/>
            <person name="Kalinowski J."/>
            <person name="Ruckert C."/>
        </authorList>
    </citation>
    <scope>NUCLEOTIDE SEQUENCE</scope>
    <source>
        <strain evidence="1">NBRC 101628</strain>
    </source>
</reference>
<proteinExistence type="predicted"/>
<dbReference type="Proteomes" id="UP001161422">
    <property type="component" value="Unassembled WGS sequence"/>
</dbReference>